<dbReference type="EC" id="6.1.1.4" evidence="8"/>
<keyword evidence="4 8" id="KW-0547">Nucleotide-binding</keyword>
<dbReference type="InterPro" id="IPR014729">
    <property type="entry name" value="Rossmann-like_a/b/a_fold"/>
</dbReference>
<evidence type="ECO:0000313" key="11">
    <source>
        <dbReference type="EMBL" id="BFH74483.1"/>
    </source>
</evidence>
<dbReference type="Gene3D" id="3.40.50.620">
    <property type="entry name" value="HUPs"/>
    <property type="match status" value="1"/>
</dbReference>
<feature type="domain" description="Aminoacyl-tRNA synthetase class Ia" evidence="9">
    <location>
        <begin position="22"/>
        <end position="675"/>
    </location>
</feature>
<dbReference type="Pfam" id="PF08264">
    <property type="entry name" value="Anticodon_1"/>
    <property type="match status" value="1"/>
</dbReference>
<gene>
    <name evidence="11" type="primary">leuS_2</name>
    <name evidence="8" type="synonym">leuS</name>
    <name evidence="11" type="ORF">SJAV_24270</name>
</gene>
<keyword evidence="7 8" id="KW-0030">Aminoacyl-tRNA synthetase</keyword>
<keyword evidence="5 8" id="KW-0067">ATP-binding</keyword>
<evidence type="ECO:0000256" key="7">
    <source>
        <dbReference type="ARBA" id="ARBA00023146"/>
    </source>
</evidence>
<comment type="catalytic activity">
    <reaction evidence="8">
        <text>tRNA(Leu) + L-leucine + ATP = L-leucyl-tRNA(Leu) + AMP + diphosphate</text>
        <dbReference type="Rhea" id="RHEA:11688"/>
        <dbReference type="Rhea" id="RHEA-COMP:9613"/>
        <dbReference type="Rhea" id="RHEA-COMP:9622"/>
        <dbReference type="ChEBI" id="CHEBI:30616"/>
        <dbReference type="ChEBI" id="CHEBI:33019"/>
        <dbReference type="ChEBI" id="CHEBI:57427"/>
        <dbReference type="ChEBI" id="CHEBI:78442"/>
        <dbReference type="ChEBI" id="CHEBI:78494"/>
        <dbReference type="ChEBI" id="CHEBI:456215"/>
        <dbReference type="EC" id="6.1.1.4"/>
    </reaction>
</comment>
<evidence type="ECO:0000256" key="2">
    <source>
        <dbReference type="ARBA" id="ARBA00022490"/>
    </source>
</evidence>
<comment type="similarity">
    <text evidence="1 8">Belongs to the class-I aminoacyl-tRNA synthetase family.</text>
</comment>
<dbReference type="NCBIfam" id="NF008957">
    <property type="entry name" value="PRK12300.1"/>
    <property type="match status" value="1"/>
</dbReference>
<evidence type="ECO:0000259" key="10">
    <source>
        <dbReference type="Pfam" id="PF08264"/>
    </source>
</evidence>
<dbReference type="Pfam" id="PF00133">
    <property type="entry name" value="tRNA-synt_1"/>
    <property type="match status" value="1"/>
</dbReference>
<evidence type="ECO:0000256" key="5">
    <source>
        <dbReference type="ARBA" id="ARBA00022840"/>
    </source>
</evidence>
<dbReference type="GO" id="GO:0006429">
    <property type="term" value="P:leucyl-tRNA aminoacylation"/>
    <property type="evidence" value="ECO:0007669"/>
    <property type="project" value="UniProtKB-UniRule"/>
</dbReference>
<dbReference type="InterPro" id="IPR013155">
    <property type="entry name" value="M/V/L/I-tRNA-synth_anticd-bd"/>
</dbReference>
<keyword evidence="3 8" id="KW-0436">Ligase</keyword>
<dbReference type="InterPro" id="IPR020791">
    <property type="entry name" value="Leu-tRNA-lgase_arc"/>
</dbReference>
<feature type="short sequence motif" description="'KMSKS' region" evidence="8">
    <location>
        <begin position="635"/>
        <end position="639"/>
    </location>
</feature>
<dbReference type="Gene3D" id="3.90.740.10">
    <property type="entry name" value="Valyl/Leucyl/Isoleucyl-tRNA synthetase, editing domain"/>
    <property type="match status" value="1"/>
</dbReference>
<dbReference type="SUPFAM" id="SSF50677">
    <property type="entry name" value="ValRS/IleRS/LeuRS editing domain"/>
    <property type="match status" value="1"/>
</dbReference>
<dbReference type="GeneID" id="92355385"/>
<dbReference type="RefSeq" id="WP_369609989.1">
    <property type="nucleotide sequence ID" value="NZ_AP031322.1"/>
</dbReference>
<dbReference type="HAMAP" id="MF_00049_A">
    <property type="entry name" value="Leu_tRNA_synth_A"/>
    <property type="match status" value="1"/>
</dbReference>
<reference evidence="11" key="1">
    <citation type="submission" date="2024-03" db="EMBL/GenBank/DDBJ databases">
        <title>Complete genome sequence of Sulfurisphaera javensis strain KD-1.</title>
        <authorList>
            <person name="Sakai H."/>
            <person name="Nur N."/>
            <person name="Suwanto A."/>
            <person name="Kurosawa N."/>
        </authorList>
    </citation>
    <scope>NUCLEOTIDE SEQUENCE</scope>
    <source>
        <strain evidence="11">KD-1</strain>
    </source>
</reference>
<feature type="binding site" evidence="8">
    <location>
        <position position="638"/>
    </location>
    <ligand>
        <name>ATP</name>
        <dbReference type="ChEBI" id="CHEBI:30616"/>
    </ligand>
</feature>
<dbReference type="GO" id="GO:0005737">
    <property type="term" value="C:cytoplasm"/>
    <property type="evidence" value="ECO:0007669"/>
    <property type="project" value="UniProtKB-SubCell"/>
</dbReference>
<sequence>MFWWLGISAKEFVDFLVSIAEKWQKEWEKAKIFEANPDKNRKKFFTTVAFPYPNSPFHLGHGRTYVTCDIYARYMRMKGYNVLFPMGFHYTGTPIIAMADDVAKGDKELIDIFKNIYEIPDNVISKLADPLFMANYFKDEIKKAMKEIGLSIDWRREFTTIDPEFSSFIVWQFSKLQEKGFIVRDTHPVGWCPVHHIPVGMHDTKGDMEPEIGEFVLIYFTTDLGILPAATLRPETVFGAVAVWVNPDVTYSIIEIDGKKMIVSERSAFKLTFQIDNIKNIGNIKGSELTKYKAINPITGKEIPILPADFVDPNVATGVVMSVPAHAPFDYFYLKKIKQDIPIVSVIQVEGQGDTLARDFVEKNNPKNKDDLQKLTEQVYRIEYNRGKMKDVSQLVKPDYVVFFKSFTGLSVPEARQKITEFLINNGLGRKIFEIMNRPVYCRCGNEVVVKILKDQWFLDYGNPEWKALAKKLIANMKFIPPEVRKDFEFVADWLQKRACARTRGLGTPLPWDKKWIIESLSDSTIYMAYYTIAHKIKQYQLRPSQLTYDFWNYVMLGIGNIDEISSKTGISKEIIKEIRDEFLYWYPLDIRHSGKDLIPNHLSFFIFNHAAIFPEELWPKAIAVNGFVLYEGKKMSKSLRNIIPLRKALRIYSPDVVRITLTSTADMGSDVNFSDSYAKSVGEILRKYYEFIKDLPKYNGEGTDFADRWLRAQVNRMVLESTKYMDNIDFRSTVNDILYNFDSYLKEYMEMCKAEGKEPNGKLMRDIIEIWIKLLAPFAPHFAEEIWHELGHNTYISLEKWPTAEESSEDLYFILIHEYHKRIIEDASKIINYYFKNTPKVVKIYVAEEELMKVLKDAVQILSSGGTLKQLMEKEKPSDKRMANLYKKIYELAVELDDTMKKLILGYDVNELEVLKQGAKYISYKLNVPVEVHNISELDRSKYNKEALPMKPAIIVE</sequence>
<dbReference type="AlphaFoldDB" id="A0AAT9GV68"/>
<dbReference type="KEGG" id="sjv:SJAV_24270"/>
<dbReference type="PANTHER" id="PTHR45794:SF1">
    <property type="entry name" value="LEUCINE--TRNA LIGASE, CYTOPLASMIC"/>
    <property type="match status" value="1"/>
</dbReference>
<dbReference type="Gene3D" id="1.10.730.10">
    <property type="entry name" value="Isoleucyl-tRNA Synthetase, Domain 1"/>
    <property type="match status" value="1"/>
</dbReference>
<evidence type="ECO:0000259" key="9">
    <source>
        <dbReference type="Pfam" id="PF00133"/>
    </source>
</evidence>
<dbReference type="Gene3D" id="1.10.10.720">
    <property type="entry name" value="leucyl-tRNA synthetase"/>
    <property type="match status" value="1"/>
</dbReference>
<dbReference type="CDD" id="cd07959">
    <property type="entry name" value="Anticodon_Ia_Leu_AEc"/>
    <property type="match status" value="1"/>
</dbReference>
<dbReference type="InterPro" id="IPR009080">
    <property type="entry name" value="tRNAsynth_Ia_anticodon-bd"/>
</dbReference>
<comment type="subcellular location">
    <subcellularLocation>
        <location evidence="8">Cytoplasm</location>
    </subcellularLocation>
</comment>
<accession>A0AAT9GV68</accession>
<dbReference type="InterPro" id="IPR009008">
    <property type="entry name" value="Val/Leu/Ile-tRNA-synth_edit"/>
</dbReference>
<dbReference type="GO" id="GO:0004823">
    <property type="term" value="F:leucine-tRNA ligase activity"/>
    <property type="evidence" value="ECO:0007669"/>
    <property type="project" value="UniProtKB-UniRule"/>
</dbReference>
<feature type="short sequence motif" description="'HIGH' region" evidence="8">
    <location>
        <begin position="51"/>
        <end position="61"/>
    </location>
</feature>
<evidence type="ECO:0000256" key="3">
    <source>
        <dbReference type="ARBA" id="ARBA00022598"/>
    </source>
</evidence>
<feature type="domain" description="Methionyl/Valyl/Leucyl/Isoleucyl-tRNA synthetase anticodon-binding" evidence="10">
    <location>
        <begin position="708"/>
        <end position="826"/>
    </location>
</feature>
<protein>
    <recommendedName>
        <fullName evidence="8">Leucine--tRNA ligase</fullName>
        <ecNumber evidence="8">6.1.1.4</ecNumber>
    </recommendedName>
    <alternativeName>
        <fullName evidence="8">Leucyl-tRNA synthetase</fullName>
        <shortName evidence="8">LeuRS</shortName>
    </alternativeName>
</protein>
<dbReference type="SUPFAM" id="SSF52374">
    <property type="entry name" value="Nucleotidylyl transferase"/>
    <property type="match status" value="1"/>
</dbReference>
<evidence type="ECO:0000256" key="8">
    <source>
        <dbReference type="HAMAP-Rule" id="MF_00049"/>
    </source>
</evidence>
<dbReference type="GO" id="GO:0002161">
    <property type="term" value="F:aminoacyl-tRNA deacylase activity"/>
    <property type="evidence" value="ECO:0007669"/>
    <property type="project" value="InterPro"/>
</dbReference>
<keyword evidence="2 8" id="KW-0963">Cytoplasm</keyword>
<proteinExistence type="inferred from homology"/>
<keyword evidence="6 8" id="KW-0648">Protein biosynthesis</keyword>
<dbReference type="SUPFAM" id="SSF47323">
    <property type="entry name" value="Anticodon-binding domain of a subclass of class I aminoacyl-tRNA synthetases"/>
    <property type="match status" value="1"/>
</dbReference>
<dbReference type="Gene3D" id="3.30.2320.20">
    <property type="entry name" value="Class I aminoacyl-tRNA synthetases (RS)"/>
    <property type="match status" value="1"/>
</dbReference>
<evidence type="ECO:0000256" key="6">
    <source>
        <dbReference type="ARBA" id="ARBA00022917"/>
    </source>
</evidence>
<evidence type="ECO:0000256" key="4">
    <source>
        <dbReference type="ARBA" id="ARBA00022741"/>
    </source>
</evidence>
<dbReference type="InterPro" id="IPR004493">
    <property type="entry name" value="Leu-tRNA-synth_Ia_arc/euk"/>
</dbReference>
<dbReference type="PANTHER" id="PTHR45794">
    <property type="entry name" value="LEUCYL-TRNA SYNTHETASE"/>
    <property type="match status" value="1"/>
</dbReference>
<evidence type="ECO:0000256" key="1">
    <source>
        <dbReference type="ARBA" id="ARBA00005594"/>
    </source>
</evidence>
<organism evidence="11">
    <name type="scientific">Sulfurisphaera javensis</name>
    <dbReference type="NCBI Taxonomy" id="2049879"/>
    <lineage>
        <taxon>Archaea</taxon>
        <taxon>Thermoproteota</taxon>
        <taxon>Thermoprotei</taxon>
        <taxon>Sulfolobales</taxon>
        <taxon>Sulfolobaceae</taxon>
        <taxon>Sulfurisphaera</taxon>
    </lineage>
</organism>
<dbReference type="EMBL" id="AP031322">
    <property type="protein sequence ID" value="BFH74483.1"/>
    <property type="molecule type" value="Genomic_DNA"/>
</dbReference>
<dbReference type="InterPro" id="IPR002300">
    <property type="entry name" value="aa-tRNA-synth_Ia"/>
</dbReference>
<dbReference type="GO" id="GO:0005524">
    <property type="term" value="F:ATP binding"/>
    <property type="evidence" value="ECO:0007669"/>
    <property type="project" value="UniProtKB-UniRule"/>
</dbReference>
<name>A0AAT9GV68_9CREN</name>
<dbReference type="CDD" id="cd00812">
    <property type="entry name" value="LeuRS_core"/>
    <property type="match status" value="1"/>
</dbReference>
<dbReference type="NCBIfam" id="TIGR00395">
    <property type="entry name" value="leuS_arch"/>
    <property type="match status" value="1"/>
</dbReference>